<keyword evidence="1" id="KW-1133">Transmembrane helix</keyword>
<proteinExistence type="predicted"/>
<feature type="transmembrane region" description="Helical" evidence="1">
    <location>
        <begin position="154"/>
        <end position="173"/>
    </location>
</feature>
<sequence length="184" mass="19329">MRDDALAAIRTISRRAKALLAIISAGLVGGAIYLVWKVSADLPGFTGEIKAWLGTEAPAITLSGRAIAGLAALGIINAAIAAAAIWTVWRLFDRLEKGRVFTRQSGELLRLAGALALTGAISTVVSRTLATLIATYDNPPGEKILLIGFGSSEGMLLLLSALLYAMGHVIALASDIERENRSFV</sequence>
<dbReference type="Proteomes" id="UP000528286">
    <property type="component" value="Unassembled WGS sequence"/>
</dbReference>
<dbReference type="RefSeq" id="WP_183365116.1">
    <property type="nucleotide sequence ID" value="NZ_JACIEZ010000002.1"/>
</dbReference>
<evidence type="ECO:0000313" key="2">
    <source>
        <dbReference type="EMBL" id="MBB4063885.1"/>
    </source>
</evidence>
<feature type="transmembrane region" description="Helical" evidence="1">
    <location>
        <begin position="18"/>
        <end position="36"/>
    </location>
</feature>
<feature type="transmembrane region" description="Helical" evidence="1">
    <location>
        <begin position="109"/>
        <end position="134"/>
    </location>
</feature>
<reference evidence="2 3" key="1">
    <citation type="submission" date="2020-08" db="EMBL/GenBank/DDBJ databases">
        <title>Genomic Encyclopedia of Type Strains, Phase IV (KMG-IV): sequencing the most valuable type-strain genomes for metagenomic binning, comparative biology and taxonomic classification.</title>
        <authorList>
            <person name="Goeker M."/>
        </authorList>
    </citation>
    <scope>NUCLEOTIDE SEQUENCE [LARGE SCALE GENOMIC DNA]</scope>
    <source>
        <strain evidence="2 3">DSM 29853</strain>
    </source>
</reference>
<gene>
    <name evidence="2" type="ORF">GGR23_001062</name>
</gene>
<dbReference type="InterPro" id="IPR021354">
    <property type="entry name" value="DUF2975"/>
</dbReference>
<organism evidence="2 3">
    <name type="scientific">Gellertiella hungarica</name>
    <dbReference type="NCBI Taxonomy" id="1572859"/>
    <lineage>
        <taxon>Bacteria</taxon>
        <taxon>Pseudomonadati</taxon>
        <taxon>Pseudomonadota</taxon>
        <taxon>Alphaproteobacteria</taxon>
        <taxon>Hyphomicrobiales</taxon>
        <taxon>Rhizobiaceae</taxon>
        <taxon>Gellertiella</taxon>
    </lineage>
</organism>
<keyword evidence="1" id="KW-0472">Membrane</keyword>
<dbReference type="Pfam" id="PF11188">
    <property type="entry name" value="DUF2975"/>
    <property type="match status" value="1"/>
</dbReference>
<accession>A0A7W6J336</accession>
<dbReference type="AlphaFoldDB" id="A0A7W6J336"/>
<feature type="transmembrane region" description="Helical" evidence="1">
    <location>
        <begin position="66"/>
        <end position="89"/>
    </location>
</feature>
<comment type="caution">
    <text evidence="2">The sequence shown here is derived from an EMBL/GenBank/DDBJ whole genome shotgun (WGS) entry which is preliminary data.</text>
</comment>
<evidence type="ECO:0000313" key="3">
    <source>
        <dbReference type="Proteomes" id="UP000528286"/>
    </source>
</evidence>
<protein>
    <recommendedName>
        <fullName evidence="4">DUF2975 domain-containing protein</fullName>
    </recommendedName>
</protein>
<keyword evidence="1" id="KW-0812">Transmembrane</keyword>
<evidence type="ECO:0008006" key="4">
    <source>
        <dbReference type="Google" id="ProtNLM"/>
    </source>
</evidence>
<dbReference type="EMBL" id="JACIEZ010000002">
    <property type="protein sequence ID" value="MBB4063885.1"/>
    <property type="molecule type" value="Genomic_DNA"/>
</dbReference>
<name>A0A7W6J336_9HYPH</name>
<keyword evidence="3" id="KW-1185">Reference proteome</keyword>
<evidence type="ECO:0000256" key="1">
    <source>
        <dbReference type="SAM" id="Phobius"/>
    </source>
</evidence>